<dbReference type="Proteomes" id="UP000002743">
    <property type="component" value="Chromosome"/>
</dbReference>
<feature type="binding site" evidence="6">
    <location>
        <position position="76"/>
    </location>
    <ligand>
        <name>S-adenosyl-L-methionine</name>
        <dbReference type="ChEBI" id="CHEBI:59789"/>
    </ligand>
</feature>
<protein>
    <recommendedName>
        <fullName evidence="5">Chemotaxis protein methyltransferase</fullName>
        <ecNumber evidence="5">2.1.1.80</ecNumber>
    </recommendedName>
</protein>
<organism evidence="8 9">
    <name type="scientific">Methylovorus glucosotrophus (strain SIP3-4)</name>
    <dbReference type="NCBI Taxonomy" id="582744"/>
    <lineage>
        <taxon>Bacteria</taxon>
        <taxon>Pseudomonadati</taxon>
        <taxon>Pseudomonadota</taxon>
        <taxon>Betaproteobacteria</taxon>
        <taxon>Nitrosomonadales</taxon>
        <taxon>Methylophilaceae</taxon>
        <taxon>Methylovorus</taxon>
    </lineage>
</organism>
<dbReference type="PANTHER" id="PTHR24422:SF26">
    <property type="entry name" value="CHEMOTAXIS PROTEIN METHYLTRANSFERASE"/>
    <property type="match status" value="1"/>
</dbReference>
<gene>
    <name evidence="8" type="ordered locus">Msip34_2704</name>
</gene>
<keyword evidence="4 5" id="KW-0949">S-adenosyl-L-methionine</keyword>
<feature type="binding site" evidence="6">
    <location>
        <begin position="214"/>
        <end position="215"/>
    </location>
    <ligand>
        <name>S-adenosyl-L-methionine</name>
        <dbReference type="ChEBI" id="CHEBI:59789"/>
    </ligand>
</feature>
<dbReference type="Gene3D" id="1.10.155.10">
    <property type="entry name" value="Chemotaxis receptor methyltransferase CheR, N-terminal domain"/>
    <property type="match status" value="1"/>
</dbReference>
<dbReference type="GO" id="GO:0032259">
    <property type="term" value="P:methylation"/>
    <property type="evidence" value="ECO:0007669"/>
    <property type="project" value="UniProtKB-KW"/>
</dbReference>
<dbReference type="AlphaFoldDB" id="C6XBH1"/>
<dbReference type="InterPro" id="IPR022641">
    <property type="entry name" value="CheR_N"/>
</dbReference>
<dbReference type="KEGG" id="mei:Msip34_2704"/>
<dbReference type="Gene3D" id="3.40.50.150">
    <property type="entry name" value="Vaccinia Virus protein VP39"/>
    <property type="match status" value="1"/>
</dbReference>
<proteinExistence type="predicted"/>
<keyword evidence="3 5" id="KW-0808">Transferase</keyword>
<dbReference type="HOGENOM" id="CLU_025854_0_0_4"/>
<sequence length="269" mass="31553">MDIRSITQPEFQLFKKFIYGQVGISLSDNKQSLVSGRLAKRLKYYNFNTFKQYYEFIHQKGNEAEQQVVVDFLTTNETYFFREPKHFDFIRDKVLPKHNKTKIFRVWSAACSSGEEPYTLAMVLAEHLQSKLWEIIASDVSTRVLETATRGRYPQDVIEDIPRNYLVKYCLKGTGSQDGVVLISKELRRQMRFQHINLMHPLPKLGELDMIFLRNVMIYFDNDTKRALLDRMFSLLKPGGYLFISHSESLNGISEKFQIVQPSIYQRPL</sequence>
<dbReference type="EMBL" id="CP001674">
    <property type="protein sequence ID" value="ACT51941.1"/>
    <property type="molecule type" value="Genomic_DNA"/>
</dbReference>
<evidence type="ECO:0000313" key="9">
    <source>
        <dbReference type="Proteomes" id="UP000002743"/>
    </source>
</evidence>
<dbReference type="RefSeq" id="WP_015831158.1">
    <property type="nucleotide sequence ID" value="NC_012969.1"/>
</dbReference>
<dbReference type="SUPFAM" id="SSF53335">
    <property type="entry name" value="S-adenosyl-L-methionine-dependent methyltransferases"/>
    <property type="match status" value="1"/>
</dbReference>
<dbReference type="CDD" id="cd02440">
    <property type="entry name" value="AdoMet_MTases"/>
    <property type="match status" value="1"/>
</dbReference>
<name>C6XBH1_METGS</name>
<dbReference type="Pfam" id="PF03705">
    <property type="entry name" value="CheR_N"/>
    <property type="match status" value="1"/>
</dbReference>
<dbReference type="eggNOG" id="COG1352">
    <property type="taxonomic scope" value="Bacteria"/>
</dbReference>
<dbReference type="InterPro" id="IPR022642">
    <property type="entry name" value="CheR_C"/>
</dbReference>
<evidence type="ECO:0000256" key="5">
    <source>
        <dbReference type="PIRNR" id="PIRNR000410"/>
    </source>
</evidence>
<dbReference type="EC" id="2.1.1.80" evidence="5"/>
<evidence type="ECO:0000256" key="3">
    <source>
        <dbReference type="ARBA" id="ARBA00022679"/>
    </source>
</evidence>
<dbReference type="PRINTS" id="PR00996">
    <property type="entry name" value="CHERMTFRASE"/>
</dbReference>
<reference evidence="8 9" key="2">
    <citation type="journal article" date="2011" name="J. Bacteriol.">
        <title>Genomes of three methylotrophs from a single niche uncover genetic and metabolic divergence of Methylophilaceae.</title>
        <authorList>
            <person name="Lapidus A."/>
            <person name="Clum A."/>
            <person name="Labutti K."/>
            <person name="Kaluzhnaya M.G."/>
            <person name="Lim S."/>
            <person name="Beck D.A."/>
            <person name="Glavina Del Rio T."/>
            <person name="Nolan M."/>
            <person name="Mavromatis K."/>
            <person name="Huntemann M."/>
            <person name="Lucas S."/>
            <person name="Lidstrom M.E."/>
            <person name="Ivanova N."/>
            <person name="Chistoserdova L."/>
        </authorList>
    </citation>
    <scope>NUCLEOTIDE SEQUENCE [LARGE SCALE GENOMIC DNA]</scope>
    <source>
        <strain evidence="8 9">SIP3-4</strain>
    </source>
</reference>
<feature type="domain" description="CheR-type methyltransferase" evidence="7">
    <location>
        <begin position="1"/>
        <end position="269"/>
    </location>
</feature>
<comment type="catalytic activity">
    <reaction evidence="1 5">
        <text>L-glutamyl-[protein] + S-adenosyl-L-methionine = [protein]-L-glutamate 5-O-methyl ester + S-adenosyl-L-homocysteine</text>
        <dbReference type="Rhea" id="RHEA:24452"/>
        <dbReference type="Rhea" id="RHEA-COMP:10208"/>
        <dbReference type="Rhea" id="RHEA-COMP:10311"/>
        <dbReference type="ChEBI" id="CHEBI:29973"/>
        <dbReference type="ChEBI" id="CHEBI:57856"/>
        <dbReference type="ChEBI" id="CHEBI:59789"/>
        <dbReference type="ChEBI" id="CHEBI:82795"/>
        <dbReference type="EC" id="2.1.1.80"/>
    </reaction>
</comment>
<dbReference type="InterPro" id="IPR036804">
    <property type="entry name" value="CheR_N_sf"/>
</dbReference>
<dbReference type="SMART" id="SM00138">
    <property type="entry name" value="MeTrc"/>
    <property type="match status" value="1"/>
</dbReference>
<dbReference type="PANTHER" id="PTHR24422">
    <property type="entry name" value="CHEMOTAXIS PROTEIN METHYLTRANSFERASE"/>
    <property type="match status" value="1"/>
</dbReference>
<dbReference type="InterPro" id="IPR000780">
    <property type="entry name" value="CheR_MeTrfase"/>
</dbReference>
<reference evidence="9" key="1">
    <citation type="submission" date="2009-07" db="EMBL/GenBank/DDBJ databases">
        <title>Complete sequence of chromosome of Methylovorus sp. SIP3-4.</title>
        <authorList>
            <person name="Lucas S."/>
            <person name="Copeland A."/>
            <person name="Lapidus A."/>
            <person name="Glavina del Rio T."/>
            <person name="Tice H."/>
            <person name="Bruce D."/>
            <person name="Goodwin L."/>
            <person name="Pitluck S."/>
            <person name="Clum A."/>
            <person name="Larimer F."/>
            <person name="Land M."/>
            <person name="Hauser L."/>
            <person name="Kyrpides N."/>
            <person name="Mikhailova N."/>
            <person name="Kayluzhnaya M."/>
            <person name="Chistoserdova L."/>
        </authorList>
    </citation>
    <scope>NUCLEOTIDE SEQUENCE [LARGE SCALE GENOMIC DNA]</scope>
    <source>
        <strain evidence="9">SIP3-4</strain>
    </source>
</reference>
<comment type="function">
    <text evidence="5">Methylation of the membrane-bound methyl-accepting chemotaxis proteins (MCP) to form gamma-glutamyl methyl ester residues in MCP.</text>
</comment>
<evidence type="ECO:0000313" key="8">
    <source>
        <dbReference type="EMBL" id="ACT51941.1"/>
    </source>
</evidence>
<dbReference type="OrthoDB" id="9816309at2"/>
<evidence type="ECO:0000256" key="2">
    <source>
        <dbReference type="ARBA" id="ARBA00022603"/>
    </source>
</evidence>
<keyword evidence="9" id="KW-1185">Reference proteome</keyword>
<feature type="binding site" evidence="6">
    <location>
        <position position="116"/>
    </location>
    <ligand>
        <name>S-adenosyl-L-methionine</name>
        <dbReference type="ChEBI" id="CHEBI:59789"/>
    </ligand>
</feature>
<evidence type="ECO:0000256" key="4">
    <source>
        <dbReference type="ARBA" id="ARBA00022691"/>
    </source>
</evidence>
<dbReference type="InterPro" id="IPR050903">
    <property type="entry name" value="Bact_Chemotaxis_MeTrfase"/>
</dbReference>
<feature type="binding site" evidence="6">
    <location>
        <begin position="197"/>
        <end position="198"/>
    </location>
    <ligand>
        <name>S-adenosyl-L-methionine</name>
        <dbReference type="ChEBI" id="CHEBI:59789"/>
    </ligand>
</feature>
<dbReference type="PROSITE" id="PS50123">
    <property type="entry name" value="CHER"/>
    <property type="match status" value="1"/>
</dbReference>
<evidence type="ECO:0000256" key="1">
    <source>
        <dbReference type="ARBA" id="ARBA00001541"/>
    </source>
</evidence>
<evidence type="ECO:0000256" key="6">
    <source>
        <dbReference type="PIRSR" id="PIRSR000410-1"/>
    </source>
</evidence>
<feature type="binding site" evidence="6">
    <location>
        <position position="78"/>
    </location>
    <ligand>
        <name>S-adenosyl-L-methionine</name>
        <dbReference type="ChEBI" id="CHEBI:59789"/>
    </ligand>
</feature>
<dbReference type="InterPro" id="IPR029063">
    <property type="entry name" value="SAM-dependent_MTases_sf"/>
</dbReference>
<feature type="binding site" evidence="6">
    <location>
        <position position="139"/>
    </location>
    <ligand>
        <name>S-adenosyl-L-methionine</name>
        <dbReference type="ChEBI" id="CHEBI:59789"/>
    </ligand>
</feature>
<keyword evidence="2 5" id="KW-0489">Methyltransferase</keyword>
<feature type="binding site" evidence="6">
    <location>
        <position position="82"/>
    </location>
    <ligand>
        <name>S-adenosyl-L-methionine</name>
        <dbReference type="ChEBI" id="CHEBI:59789"/>
    </ligand>
</feature>
<accession>C6XBH1</accession>
<dbReference type="InterPro" id="IPR026024">
    <property type="entry name" value="Chemotaxis_MeTrfase_CheR"/>
</dbReference>
<evidence type="ECO:0000259" key="7">
    <source>
        <dbReference type="PROSITE" id="PS50123"/>
    </source>
</evidence>
<dbReference type="STRING" id="582744.Msip34_2704"/>
<dbReference type="Pfam" id="PF01739">
    <property type="entry name" value="CheR"/>
    <property type="match status" value="1"/>
</dbReference>
<dbReference type="PIRSF" id="PIRSF000410">
    <property type="entry name" value="CheR"/>
    <property type="match status" value="1"/>
</dbReference>
<dbReference type="SUPFAM" id="SSF47757">
    <property type="entry name" value="Chemotaxis receptor methyltransferase CheR, N-terminal domain"/>
    <property type="match status" value="1"/>
</dbReference>
<dbReference type="GO" id="GO:0008983">
    <property type="term" value="F:protein-glutamate O-methyltransferase activity"/>
    <property type="evidence" value="ECO:0007669"/>
    <property type="project" value="UniProtKB-EC"/>
</dbReference>